<accession>A0A1Q9BRX9</accession>
<proteinExistence type="predicted"/>
<gene>
    <name evidence="2" type="ORF">AK812_SmicGene47347</name>
</gene>
<evidence type="ECO:0000256" key="1">
    <source>
        <dbReference type="SAM" id="MobiDB-lite"/>
    </source>
</evidence>
<dbReference type="OrthoDB" id="10497598at2759"/>
<comment type="caution">
    <text evidence="2">The sequence shown here is derived from an EMBL/GenBank/DDBJ whole genome shotgun (WGS) entry which is preliminary data.</text>
</comment>
<organism evidence="2 3">
    <name type="scientific">Symbiodinium microadriaticum</name>
    <name type="common">Dinoflagellate</name>
    <name type="synonym">Zooxanthella microadriatica</name>
    <dbReference type="NCBI Taxonomy" id="2951"/>
    <lineage>
        <taxon>Eukaryota</taxon>
        <taxon>Sar</taxon>
        <taxon>Alveolata</taxon>
        <taxon>Dinophyceae</taxon>
        <taxon>Suessiales</taxon>
        <taxon>Symbiodiniaceae</taxon>
        <taxon>Symbiodinium</taxon>
    </lineage>
</organism>
<evidence type="ECO:0000313" key="3">
    <source>
        <dbReference type="Proteomes" id="UP000186817"/>
    </source>
</evidence>
<dbReference type="EMBL" id="LSRX01005524">
    <property type="protein sequence ID" value="OLP73416.1"/>
    <property type="molecule type" value="Genomic_DNA"/>
</dbReference>
<dbReference type="Proteomes" id="UP000186817">
    <property type="component" value="Unassembled WGS sequence"/>
</dbReference>
<feature type="region of interest" description="Disordered" evidence="1">
    <location>
        <begin position="1"/>
        <end position="46"/>
    </location>
</feature>
<protein>
    <submittedName>
        <fullName evidence="2">Uncharacterized protein</fullName>
    </submittedName>
</protein>
<sequence length="130" mass="13885">MASRTWFDLKTRDSRDADTARGTSKTGRRTRDADTGRCAEYAGHGTEARRERALHALDQITHCLAAQSDPPADLDAAEVVSDSLSEATPGFTPPATPVADQDGEGPRFEELATTLRRISADDEAAAAALD</sequence>
<evidence type="ECO:0000313" key="2">
    <source>
        <dbReference type="EMBL" id="OLP73416.1"/>
    </source>
</evidence>
<reference evidence="2 3" key="1">
    <citation type="submission" date="2016-02" db="EMBL/GenBank/DDBJ databases">
        <title>Genome analysis of coral dinoflagellate symbionts highlights evolutionary adaptations to a symbiotic lifestyle.</title>
        <authorList>
            <person name="Aranda M."/>
            <person name="Li Y."/>
            <person name="Liew Y.J."/>
            <person name="Baumgarten S."/>
            <person name="Simakov O."/>
            <person name="Wilson M."/>
            <person name="Piel J."/>
            <person name="Ashoor H."/>
            <person name="Bougouffa S."/>
            <person name="Bajic V.B."/>
            <person name="Ryu T."/>
            <person name="Ravasi T."/>
            <person name="Bayer T."/>
            <person name="Micklem G."/>
            <person name="Kim H."/>
            <person name="Bhak J."/>
            <person name="Lajeunesse T.C."/>
            <person name="Voolstra C.R."/>
        </authorList>
    </citation>
    <scope>NUCLEOTIDE SEQUENCE [LARGE SCALE GENOMIC DNA]</scope>
    <source>
        <strain evidence="2 3">CCMP2467</strain>
    </source>
</reference>
<feature type="region of interest" description="Disordered" evidence="1">
    <location>
        <begin position="81"/>
        <end position="105"/>
    </location>
</feature>
<name>A0A1Q9BRX9_SYMMI</name>
<feature type="compositionally biased region" description="Basic and acidic residues" evidence="1">
    <location>
        <begin position="7"/>
        <end position="19"/>
    </location>
</feature>
<feature type="non-terminal residue" evidence="2">
    <location>
        <position position="130"/>
    </location>
</feature>
<keyword evidence="3" id="KW-1185">Reference proteome</keyword>
<dbReference type="AlphaFoldDB" id="A0A1Q9BRX9"/>